<gene>
    <name evidence="2" type="ORF">S01H1_18321</name>
</gene>
<evidence type="ECO:0000259" key="1">
    <source>
        <dbReference type="Pfam" id="PF01568"/>
    </source>
</evidence>
<dbReference type="GO" id="GO:0043546">
    <property type="term" value="F:molybdopterin cofactor binding"/>
    <property type="evidence" value="ECO:0007669"/>
    <property type="project" value="InterPro"/>
</dbReference>
<feature type="domain" description="Molybdopterin dinucleotide-binding" evidence="1">
    <location>
        <begin position="251"/>
        <end position="327"/>
    </location>
</feature>
<name>X0SUJ4_9ZZZZ</name>
<comment type="caution">
    <text evidence="2">The sequence shown here is derived from an EMBL/GenBank/DDBJ whole genome shotgun (WGS) entry which is preliminary data.</text>
</comment>
<proteinExistence type="predicted"/>
<dbReference type="GO" id="GO:0016491">
    <property type="term" value="F:oxidoreductase activity"/>
    <property type="evidence" value="ECO:0007669"/>
    <property type="project" value="InterPro"/>
</dbReference>
<dbReference type="Pfam" id="PF01568">
    <property type="entry name" value="Molydop_binding"/>
    <property type="match status" value="1"/>
</dbReference>
<accession>X0SUJ4</accession>
<dbReference type="InterPro" id="IPR009010">
    <property type="entry name" value="Asp_de-COase-like_dom_sf"/>
</dbReference>
<protein>
    <recommendedName>
        <fullName evidence="1">Molybdopterin dinucleotide-binding domain-containing protein</fullName>
    </recommendedName>
</protein>
<dbReference type="Gene3D" id="3.40.50.740">
    <property type="match status" value="1"/>
</dbReference>
<feature type="non-terminal residue" evidence="2">
    <location>
        <position position="331"/>
    </location>
</feature>
<dbReference type="CDD" id="cd00368">
    <property type="entry name" value="Molybdopterin-Binding"/>
    <property type="match status" value="1"/>
</dbReference>
<dbReference type="AlphaFoldDB" id="X0SUJ4"/>
<organism evidence="2">
    <name type="scientific">marine sediment metagenome</name>
    <dbReference type="NCBI Taxonomy" id="412755"/>
    <lineage>
        <taxon>unclassified sequences</taxon>
        <taxon>metagenomes</taxon>
        <taxon>ecological metagenomes</taxon>
    </lineage>
</organism>
<dbReference type="SUPFAM" id="SSF50692">
    <property type="entry name" value="ADC-like"/>
    <property type="match status" value="1"/>
</dbReference>
<reference evidence="2" key="1">
    <citation type="journal article" date="2014" name="Front. Microbiol.">
        <title>High frequency of phylogenetically diverse reductive dehalogenase-homologous genes in deep subseafloor sedimentary metagenomes.</title>
        <authorList>
            <person name="Kawai M."/>
            <person name="Futagami T."/>
            <person name="Toyoda A."/>
            <person name="Takaki Y."/>
            <person name="Nishi S."/>
            <person name="Hori S."/>
            <person name="Arai W."/>
            <person name="Tsubouchi T."/>
            <person name="Morono Y."/>
            <person name="Uchiyama I."/>
            <person name="Ito T."/>
            <person name="Fujiyama A."/>
            <person name="Inagaki F."/>
            <person name="Takami H."/>
        </authorList>
    </citation>
    <scope>NUCLEOTIDE SEQUENCE</scope>
    <source>
        <strain evidence="2">Expedition CK06-06</strain>
    </source>
</reference>
<dbReference type="Gene3D" id="2.40.40.20">
    <property type="match status" value="1"/>
</dbReference>
<evidence type="ECO:0000313" key="2">
    <source>
        <dbReference type="EMBL" id="GAF79592.1"/>
    </source>
</evidence>
<dbReference type="InterPro" id="IPR006657">
    <property type="entry name" value="MoPterin_dinucl-bd_dom"/>
</dbReference>
<feature type="non-terminal residue" evidence="2">
    <location>
        <position position="1"/>
    </location>
</feature>
<sequence length="331" mass="33517">RCARGVLDALREHRAPIVVIDSGGGVVAGFATHRIRCGAGGELAALAGDDVASAVSECKKLAVVIVAEAGRGGRWAELGYLAGKMANDRHGAVSVQTIGANALATVRARGQLGLISLAEAMTPSEGPSVRVALGVDVLGILGWEGPSIPVAAAALPNRTTASADVILPLALPCELAGTFGQAGTRVVAVAALLPPPAGVPTPAELLGELAAAAGADVPAWTGKVPALDRLSVGAPARGADESVTGRAIVGARDPVHHSCGELTGSGSWQRQLRPLPELRLAPPDARELGVGDLDEVEVETESHRTRMRVRVAGAMTPGTLAFSAGHAEARR</sequence>
<dbReference type="SUPFAM" id="SSF53706">
    <property type="entry name" value="Formate dehydrogenase/DMSO reductase, domains 1-3"/>
    <property type="match status" value="1"/>
</dbReference>
<dbReference type="EMBL" id="BARS01009789">
    <property type="protein sequence ID" value="GAF79592.1"/>
    <property type="molecule type" value="Genomic_DNA"/>
</dbReference>